<proteinExistence type="predicted"/>
<dbReference type="AlphaFoldDB" id="A0A1G9RK85"/>
<sequence length="51" mass="5778">MFITLPGVNTVEVIDLNQRHELSSLNAEGIPNADSWCANRHTLCQWRKKAV</sequence>
<reference evidence="1 2" key="1">
    <citation type="submission" date="2016-10" db="EMBL/GenBank/DDBJ databases">
        <authorList>
            <person name="de Groot N.N."/>
        </authorList>
    </citation>
    <scope>NUCLEOTIDE SEQUENCE [LARGE SCALE GENOMIC DNA]</scope>
    <source>
        <strain evidence="1 2">DSM 17813</strain>
    </source>
</reference>
<evidence type="ECO:0000313" key="1">
    <source>
        <dbReference type="EMBL" id="SDM23676.1"/>
    </source>
</evidence>
<accession>A0A1G9RK85</accession>
<gene>
    <name evidence="1" type="ORF">SAMN05660860_02173</name>
</gene>
<evidence type="ECO:0000313" key="2">
    <source>
        <dbReference type="Proteomes" id="UP000182146"/>
    </source>
</evidence>
<dbReference type="Proteomes" id="UP000182146">
    <property type="component" value="Unassembled WGS sequence"/>
</dbReference>
<dbReference type="EMBL" id="FNGU01000004">
    <property type="protein sequence ID" value="SDM23676.1"/>
    <property type="molecule type" value="Genomic_DNA"/>
</dbReference>
<name>A0A1G9RK85_9BACT</name>
<protein>
    <submittedName>
        <fullName evidence="1">Uncharacterized protein</fullName>
    </submittedName>
</protein>
<organism evidence="1 2">
    <name type="scientific">Geoalkalibacter ferrihydriticus</name>
    <dbReference type="NCBI Taxonomy" id="392333"/>
    <lineage>
        <taxon>Bacteria</taxon>
        <taxon>Pseudomonadati</taxon>
        <taxon>Thermodesulfobacteriota</taxon>
        <taxon>Desulfuromonadia</taxon>
        <taxon>Desulfuromonadales</taxon>
        <taxon>Geoalkalibacteraceae</taxon>
        <taxon>Geoalkalibacter</taxon>
    </lineage>
</organism>